<evidence type="ECO:0000313" key="1">
    <source>
        <dbReference type="EMBL" id="CAB4693292.1"/>
    </source>
</evidence>
<sequence>MVVPIPVPSPCVGTVTQLPSARVVVVFVRQGPMPGTTRGAFIQVVLPGEAGYDDLP</sequence>
<reference evidence="1" key="1">
    <citation type="submission" date="2020-05" db="EMBL/GenBank/DDBJ databases">
        <authorList>
            <person name="Chiriac C."/>
            <person name="Salcher M."/>
            <person name="Ghai R."/>
            <person name="Kavagutti S V."/>
        </authorList>
    </citation>
    <scope>NUCLEOTIDE SEQUENCE</scope>
</reference>
<gene>
    <name evidence="1" type="ORF">UFOPK2366_00876</name>
</gene>
<dbReference type="EMBL" id="CAEZXM010000145">
    <property type="protein sequence ID" value="CAB4693292.1"/>
    <property type="molecule type" value="Genomic_DNA"/>
</dbReference>
<protein>
    <submittedName>
        <fullName evidence="1">Unannotated protein</fullName>
    </submittedName>
</protein>
<organism evidence="1">
    <name type="scientific">freshwater metagenome</name>
    <dbReference type="NCBI Taxonomy" id="449393"/>
    <lineage>
        <taxon>unclassified sequences</taxon>
        <taxon>metagenomes</taxon>
        <taxon>ecological metagenomes</taxon>
    </lineage>
</organism>
<accession>A0A6J6P4J4</accession>
<dbReference type="AlphaFoldDB" id="A0A6J6P4J4"/>
<name>A0A6J6P4J4_9ZZZZ</name>
<proteinExistence type="predicted"/>